<feature type="transmembrane region" description="Helical" evidence="5">
    <location>
        <begin position="201"/>
        <end position="220"/>
    </location>
</feature>
<name>A0A381Z0J6_9ZZZZ</name>
<keyword evidence="3 5" id="KW-1133">Transmembrane helix</keyword>
<feature type="transmembrane region" description="Helical" evidence="5">
    <location>
        <begin position="6"/>
        <end position="28"/>
    </location>
</feature>
<comment type="subcellular location">
    <subcellularLocation>
        <location evidence="1">Membrane</location>
        <topology evidence="1">Multi-pass membrane protein</topology>
    </subcellularLocation>
</comment>
<feature type="transmembrane region" description="Helical" evidence="5">
    <location>
        <begin position="74"/>
        <end position="93"/>
    </location>
</feature>
<feature type="transmembrane region" description="Helical" evidence="5">
    <location>
        <begin position="377"/>
        <end position="400"/>
    </location>
</feature>
<sequence>MNLQDILLISPEIGVAIVAALVIIIDLLVSNKKILPVLILVTLLIPLFFTIQLDLDIDSGSKTGFSGTFQVDDFAIFFKYLILGSTAIVVLSSTEYAKRFEGHQGEYYALILFSATGMMLLASSMELITLYIALELTALPLAALAAFIRERKSAESGIKFLVLSAVSSAVLLYGMVLVYGLTGTSHLSEIASSITDHGLESSPALLFGIVLITAGFGFKISAVPFQMWAPDVYEGAPTPVTGFLSVASKAAGFAVILRVFYTSFGLDSANIDWANMIAVLSAISMSVGNLIAIRQNNIKRMLAYSTVAQAGYLMVGLAAITALPGGDDNAGPIGVLFYLAGYAMTNLAAFSVIIAVTHKTNNDSISSFSGLAKASPLIAGAMTLAMISLIGIPPTVGFMAKIYLFGAAMDTGLEWLAIVGVVNSVISAYYYLRVVKVMFLSDPEKNGEDSKTSYGVGAVSAAVIAMAGTFLFGIYPAPILRIAQTAIDSLIG</sequence>
<feature type="transmembrane region" description="Helical" evidence="5">
    <location>
        <begin position="240"/>
        <end position="261"/>
    </location>
</feature>
<evidence type="ECO:0000256" key="1">
    <source>
        <dbReference type="ARBA" id="ARBA00004141"/>
    </source>
</evidence>
<dbReference type="PRINTS" id="PR01434">
    <property type="entry name" value="NADHDHGNASE5"/>
</dbReference>
<dbReference type="AlphaFoldDB" id="A0A381Z0J6"/>
<dbReference type="InterPro" id="IPR010096">
    <property type="entry name" value="NADH-Q_OxRdtase_suN/2"/>
</dbReference>
<feature type="transmembrane region" description="Helical" evidence="5">
    <location>
        <begin position="453"/>
        <end position="475"/>
    </location>
</feature>
<accession>A0A381Z0J6</accession>
<evidence type="ECO:0000256" key="2">
    <source>
        <dbReference type="ARBA" id="ARBA00022692"/>
    </source>
</evidence>
<dbReference type="EMBL" id="UINC01019518">
    <property type="protein sequence ID" value="SVA82684.1"/>
    <property type="molecule type" value="Genomic_DNA"/>
</dbReference>
<feature type="transmembrane region" description="Helical" evidence="5">
    <location>
        <begin position="302"/>
        <end position="323"/>
    </location>
</feature>
<evidence type="ECO:0000256" key="3">
    <source>
        <dbReference type="ARBA" id="ARBA00022989"/>
    </source>
</evidence>
<dbReference type="GO" id="GO:0016020">
    <property type="term" value="C:membrane"/>
    <property type="evidence" value="ECO:0007669"/>
    <property type="project" value="UniProtKB-SubCell"/>
</dbReference>
<dbReference type="Pfam" id="PF00361">
    <property type="entry name" value="Proton_antipo_M"/>
    <property type="match status" value="1"/>
</dbReference>
<proteinExistence type="inferred from homology"/>
<dbReference type="PANTHER" id="PTHR22773">
    <property type="entry name" value="NADH DEHYDROGENASE"/>
    <property type="match status" value="1"/>
</dbReference>
<feature type="transmembrane region" description="Helical" evidence="5">
    <location>
        <begin position="273"/>
        <end position="293"/>
    </location>
</feature>
<feature type="domain" description="NADH:quinone oxidoreductase/Mrp antiporter transmembrane" evidence="6">
    <location>
        <begin position="124"/>
        <end position="427"/>
    </location>
</feature>
<evidence type="ECO:0000313" key="7">
    <source>
        <dbReference type="EMBL" id="SVA82684.1"/>
    </source>
</evidence>
<evidence type="ECO:0000256" key="4">
    <source>
        <dbReference type="ARBA" id="ARBA00023136"/>
    </source>
</evidence>
<evidence type="ECO:0000259" key="6">
    <source>
        <dbReference type="Pfam" id="PF00361"/>
    </source>
</evidence>
<dbReference type="HAMAP" id="MF_00445">
    <property type="entry name" value="NDH1_NuoN_1"/>
    <property type="match status" value="1"/>
</dbReference>
<reference evidence="7" key="1">
    <citation type="submission" date="2018-05" db="EMBL/GenBank/DDBJ databases">
        <authorList>
            <person name="Lanie J.A."/>
            <person name="Ng W.-L."/>
            <person name="Kazmierczak K.M."/>
            <person name="Andrzejewski T.M."/>
            <person name="Davidsen T.M."/>
            <person name="Wayne K.J."/>
            <person name="Tettelin H."/>
            <person name="Glass J.I."/>
            <person name="Rusch D."/>
            <person name="Podicherti R."/>
            <person name="Tsui H.-C.T."/>
            <person name="Winkler M.E."/>
        </authorList>
    </citation>
    <scope>NUCLEOTIDE SEQUENCE</scope>
</reference>
<organism evidence="7">
    <name type="scientific">marine metagenome</name>
    <dbReference type="NCBI Taxonomy" id="408172"/>
    <lineage>
        <taxon>unclassified sequences</taxon>
        <taxon>metagenomes</taxon>
        <taxon>ecological metagenomes</taxon>
    </lineage>
</organism>
<dbReference type="InterPro" id="IPR001750">
    <property type="entry name" value="ND/Mrp_TM"/>
</dbReference>
<feature type="transmembrane region" description="Helical" evidence="5">
    <location>
        <begin position="160"/>
        <end position="181"/>
    </location>
</feature>
<keyword evidence="4 5" id="KW-0472">Membrane</keyword>
<dbReference type="NCBIfam" id="TIGR01770">
    <property type="entry name" value="NDH_I_N"/>
    <property type="match status" value="1"/>
</dbReference>
<dbReference type="GO" id="GO:0042773">
    <property type="term" value="P:ATP synthesis coupled electron transport"/>
    <property type="evidence" value="ECO:0007669"/>
    <property type="project" value="InterPro"/>
</dbReference>
<evidence type="ECO:0000256" key="5">
    <source>
        <dbReference type="SAM" id="Phobius"/>
    </source>
</evidence>
<gene>
    <name evidence="7" type="ORF">METZ01_LOCUS135538</name>
</gene>
<feature type="transmembrane region" description="Helical" evidence="5">
    <location>
        <begin position="128"/>
        <end position="148"/>
    </location>
</feature>
<feature type="transmembrane region" description="Helical" evidence="5">
    <location>
        <begin position="335"/>
        <end position="356"/>
    </location>
</feature>
<feature type="transmembrane region" description="Helical" evidence="5">
    <location>
        <begin position="35"/>
        <end position="54"/>
    </location>
</feature>
<keyword evidence="2 5" id="KW-0812">Transmembrane</keyword>
<feature type="transmembrane region" description="Helical" evidence="5">
    <location>
        <begin position="105"/>
        <end position="122"/>
    </location>
</feature>
<feature type="transmembrane region" description="Helical" evidence="5">
    <location>
        <begin position="412"/>
        <end position="432"/>
    </location>
</feature>
<dbReference type="GO" id="GO:0008137">
    <property type="term" value="F:NADH dehydrogenase (ubiquinone) activity"/>
    <property type="evidence" value="ECO:0007669"/>
    <property type="project" value="InterPro"/>
</dbReference>
<protein>
    <recommendedName>
        <fullName evidence="6">NADH:quinone oxidoreductase/Mrp antiporter transmembrane domain-containing protein</fullName>
    </recommendedName>
</protein>